<dbReference type="InterPro" id="IPR038729">
    <property type="entry name" value="Rad50/SbcC_AAA"/>
</dbReference>
<dbReference type="EMBL" id="UYJE01005449">
    <property type="protein sequence ID" value="VDI37487.1"/>
    <property type="molecule type" value="Genomic_DNA"/>
</dbReference>
<dbReference type="Proteomes" id="UP000596742">
    <property type="component" value="Unassembled WGS sequence"/>
</dbReference>
<dbReference type="OrthoDB" id="6104190at2759"/>
<keyword evidence="4" id="KW-1185">Reference proteome</keyword>
<comment type="caution">
    <text evidence="3">The sequence shown here is derived from an EMBL/GenBank/DDBJ whole genome shotgun (WGS) entry which is preliminary data.</text>
</comment>
<dbReference type="GO" id="GO:0016887">
    <property type="term" value="F:ATP hydrolysis activity"/>
    <property type="evidence" value="ECO:0007669"/>
    <property type="project" value="InterPro"/>
</dbReference>
<gene>
    <name evidence="3" type="ORF">MGAL_10B004302</name>
</gene>
<dbReference type="InterPro" id="IPR051396">
    <property type="entry name" value="Bact_Antivir_Def_Nuclease"/>
</dbReference>
<dbReference type="PANTHER" id="PTHR43581">
    <property type="entry name" value="ATP/GTP PHOSPHATASE"/>
    <property type="match status" value="1"/>
</dbReference>
<dbReference type="GO" id="GO:0006302">
    <property type="term" value="P:double-strand break repair"/>
    <property type="evidence" value="ECO:0007669"/>
    <property type="project" value="InterPro"/>
</dbReference>
<reference evidence="3" key="1">
    <citation type="submission" date="2018-11" db="EMBL/GenBank/DDBJ databases">
        <authorList>
            <person name="Alioto T."/>
            <person name="Alioto T."/>
        </authorList>
    </citation>
    <scope>NUCLEOTIDE SEQUENCE</scope>
</reference>
<proteinExistence type="predicted"/>
<name>A0A8B6ER43_MYTGA</name>
<dbReference type="SUPFAM" id="SSF52540">
    <property type="entry name" value="P-loop containing nucleoside triphosphate hydrolases"/>
    <property type="match status" value="1"/>
</dbReference>
<dbReference type="PANTHER" id="PTHR43581:SF4">
    <property type="entry name" value="ATP_GTP PHOSPHATASE"/>
    <property type="match status" value="1"/>
</dbReference>
<dbReference type="AlphaFoldDB" id="A0A8B6ER43"/>
<dbReference type="Pfam" id="PF13476">
    <property type="entry name" value="AAA_23"/>
    <property type="match status" value="1"/>
</dbReference>
<evidence type="ECO:0000259" key="2">
    <source>
        <dbReference type="Pfam" id="PF13476"/>
    </source>
</evidence>
<dbReference type="Gene3D" id="3.40.50.300">
    <property type="entry name" value="P-loop containing nucleotide triphosphate hydrolases"/>
    <property type="match status" value="1"/>
</dbReference>
<protein>
    <recommendedName>
        <fullName evidence="2">Rad50/SbcC-type AAA domain-containing protein</fullName>
    </recommendedName>
</protein>
<feature type="region of interest" description="Disordered" evidence="1">
    <location>
        <begin position="608"/>
        <end position="638"/>
    </location>
</feature>
<feature type="compositionally biased region" description="Basic and acidic residues" evidence="1">
    <location>
        <begin position="608"/>
        <end position="619"/>
    </location>
</feature>
<sequence length="650" mass="74941">MLRSISTHNFIHFIKPQRLEFKDGTNYIVGGNSTGKSAIFELIRRSLSNDINTTSSSFTIDSSIAYSICHFKIPDGIKQQFPCNPTDIISGLFVEKANEGDEGQLSYYYYKVLVMTKELNSLEILITRFEGLRSCNSDELHSKLYRYYNFNNGKVSESIKELMKEGNHGTYHKSILSLFVEIKQNAIFDENICNQDKVDNLFKSLEDGYVSVLPMRSIGPLQWTRSEKNCHSERKNNYTIACQRAEIINNLIDSDKTDTNLLNEYHKLLVAPYRFQKEGSDVYMYNDDEADAIRKPLLKTPEGIIEAEQLILLLSQSNLFTITLEEPDRGMHPQMITKMRDWVLKKVKNKTVLVISHNPSILDHAVLDRTYICSKSIQSGYISHSVLKFPDGYRKYGRIEETKNLLFCERILFVEGFTDKIFIEAIFDVLINDSKRNNKIIGQKQIINTELFRKYLSTIHVAELVEGCGSGPKKMEFCDKLRRECCIVYDADVVKTSPKKETLSEPRTFIWKEGALENIINKAAINMPQEIKDKLDIPILRRNFKNWKTSLVDKSDMDIALLANALLDSSDEIDRFLDFLHKMMENPNIALNITRSEKRKLSFPDCRSKRMTGEQHPVEDIETIDDPEMEPRTGISQDFDDVVLDDVENY</sequence>
<feature type="domain" description="Rad50/SbcC-type AAA" evidence="2">
    <location>
        <begin position="5"/>
        <end position="267"/>
    </location>
</feature>
<organism evidence="3 4">
    <name type="scientific">Mytilus galloprovincialis</name>
    <name type="common">Mediterranean mussel</name>
    <dbReference type="NCBI Taxonomy" id="29158"/>
    <lineage>
        <taxon>Eukaryota</taxon>
        <taxon>Metazoa</taxon>
        <taxon>Spiralia</taxon>
        <taxon>Lophotrochozoa</taxon>
        <taxon>Mollusca</taxon>
        <taxon>Bivalvia</taxon>
        <taxon>Autobranchia</taxon>
        <taxon>Pteriomorphia</taxon>
        <taxon>Mytilida</taxon>
        <taxon>Mytiloidea</taxon>
        <taxon>Mytilidae</taxon>
        <taxon>Mytilinae</taxon>
        <taxon>Mytilus</taxon>
    </lineage>
</organism>
<accession>A0A8B6ER43</accession>
<evidence type="ECO:0000313" key="3">
    <source>
        <dbReference type="EMBL" id="VDI37487.1"/>
    </source>
</evidence>
<dbReference type="InterPro" id="IPR027417">
    <property type="entry name" value="P-loop_NTPase"/>
</dbReference>
<evidence type="ECO:0000313" key="4">
    <source>
        <dbReference type="Proteomes" id="UP000596742"/>
    </source>
</evidence>
<evidence type="ECO:0000256" key="1">
    <source>
        <dbReference type="SAM" id="MobiDB-lite"/>
    </source>
</evidence>